<dbReference type="GO" id="GO:0006601">
    <property type="term" value="P:creatine biosynthetic process"/>
    <property type="evidence" value="ECO:0007669"/>
    <property type="project" value="TreeGrafter"/>
</dbReference>
<reference evidence="4 5" key="1">
    <citation type="submission" date="2018-08" db="EMBL/GenBank/DDBJ databases">
        <title>Draft genome sequence of the cyanotroph, Pseudomonas monteilii BCN3.</title>
        <authorList>
            <person name="Jones L.B."/>
            <person name="Kunz D.A."/>
        </authorList>
    </citation>
    <scope>NUCLEOTIDE SEQUENCE [LARGE SCALE GENOMIC DNA]</scope>
    <source>
        <strain evidence="4 5">BCN3</strain>
    </source>
</reference>
<evidence type="ECO:0000256" key="3">
    <source>
        <dbReference type="PIRSR" id="PIRSR633195-1"/>
    </source>
</evidence>
<proteinExistence type="inferred from homology"/>
<dbReference type="CDD" id="cd21136">
    <property type="entry name" value="amidinotransferase_AGAT-like"/>
    <property type="match status" value="1"/>
</dbReference>
<feature type="active site" description="Amidino-cysteine intermediate" evidence="3">
    <location>
        <position position="343"/>
    </location>
</feature>
<dbReference type="SUPFAM" id="SSF55909">
    <property type="entry name" value="Pentein"/>
    <property type="match status" value="1"/>
</dbReference>
<evidence type="ECO:0000256" key="1">
    <source>
        <dbReference type="ARBA" id="ARBA00006943"/>
    </source>
</evidence>
<feature type="active site" evidence="3">
    <location>
        <position position="241"/>
    </location>
</feature>
<evidence type="ECO:0000313" key="4">
    <source>
        <dbReference type="EMBL" id="RII79664.1"/>
    </source>
</evidence>
<name>A0A399MD07_9PSED</name>
<dbReference type="PANTHER" id="PTHR10488">
    <property type="entry name" value="GLYCINE AMIDINOTRANSFERASE, MITOCHONDRIAL"/>
    <property type="match status" value="1"/>
</dbReference>
<comment type="caution">
    <text evidence="4">The sequence shown here is derived from an EMBL/GenBank/DDBJ whole genome shotgun (WGS) entry which is preliminary data.</text>
</comment>
<dbReference type="InterPro" id="IPR033195">
    <property type="entry name" value="AmidinoTrfase"/>
</dbReference>
<protein>
    <submittedName>
        <fullName evidence="4">Amidinotransferase</fullName>
    </submittedName>
</protein>
<dbReference type="AlphaFoldDB" id="A0A399MD07"/>
<dbReference type="RefSeq" id="WP_119368879.1">
    <property type="nucleotide sequence ID" value="NZ_QWLL01000008.1"/>
</dbReference>
<sequence>MNGDNILRVNSHNEWDPLEEVIVGVMQGAAVPQWDIMLEATMPEGSKDFFIKQVGNGLPQSQYDTACAELDGLAEVIANRGIKVTRPDKLEQARAFSTPNWDAPSGLYAAMPRDILLIVGDTIIESPMSWRSRYFEIEAYRPLLKEYFKDGAKWISAPKPQLLDELYQSDYDKVDPLGNNKFVVNEFEPVFDAADFIKCGYDIFAQLSHVTNSMGIEWVRRHIDSKYKIHVLKPADSAPMHIDATFMPLAPGKVLLNPERMPVVPEVLRGWDVRYAPKSTIPDSHTMYMSSTWTNMNVLMLNPKTVVVEEQEAPLIEMLMDWGFDVVAVPFRNVMRFGGAFHCVTCDVRRRGDLLSYIN</sequence>
<dbReference type="Gene3D" id="3.75.10.10">
    <property type="entry name" value="L-arginine/glycine Amidinotransferase, Chain A"/>
    <property type="match status" value="1"/>
</dbReference>
<feature type="active site" evidence="3">
    <location>
        <position position="192"/>
    </location>
</feature>
<keyword evidence="2 4" id="KW-0808">Transferase</keyword>
<dbReference type="Proteomes" id="UP000265875">
    <property type="component" value="Unassembled WGS sequence"/>
</dbReference>
<gene>
    <name evidence="4" type="ORF">D0894_04350</name>
</gene>
<organism evidence="4 5">
    <name type="scientific">Pseudomonas monteilii</name>
    <dbReference type="NCBI Taxonomy" id="76759"/>
    <lineage>
        <taxon>Bacteria</taxon>
        <taxon>Pseudomonadati</taxon>
        <taxon>Pseudomonadota</taxon>
        <taxon>Gammaproteobacteria</taxon>
        <taxon>Pseudomonadales</taxon>
        <taxon>Pseudomonadaceae</taxon>
        <taxon>Pseudomonas</taxon>
    </lineage>
</organism>
<evidence type="ECO:0000313" key="5">
    <source>
        <dbReference type="Proteomes" id="UP000265875"/>
    </source>
</evidence>
<dbReference type="EMBL" id="QWLL01000008">
    <property type="protein sequence ID" value="RII79664.1"/>
    <property type="molecule type" value="Genomic_DNA"/>
</dbReference>
<dbReference type="GO" id="GO:0015068">
    <property type="term" value="F:glycine amidinotransferase activity"/>
    <property type="evidence" value="ECO:0007669"/>
    <property type="project" value="TreeGrafter"/>
</dbReference>
<accession>A0A399MD07</accession>
<dbReference type="PANTHER" id="PTHR10488:SF1">
    <property type="entry name" value="GLYCINE AMIDINOTRANSFERASE, MITOCHONDRIAL"/>
    <property type="match status" value="1"/>
</dbReference>
<comment type="similarity">
    <text evidence="1">Belongs to the amidinotransferase family.</text>
</comment>
<evidence type="ECO:0000256" key="2">
    <source>
        <dbReference type="ARBA" id="ARBA00022679"/>
    </source>
</evidence>